<protein>
    <recommendedName>
        <fullName evidence="2">UPF0173 metal-dependent hydrolase GU926_01440</fullName>
    </recommendedName>
</protein>
<dbReference type="InterPro" id="IPR036866">
    <property type="entry name" value="RibonucZ/Hydroxyglut_hydro"/>
</dbReference>
<dbReference type="KEGG" id="nib:GU926_01440"/>
<dbReference type="GO" id="GO:0016787">
    <property type="term" value="F:hydrolase activity"/>
    <property type="evidence" value="ECO:0007669"/>
    <property type="project" value="UniProtKB-UniRule"/>
</dbReference>
<evidence type="ECO:0000313" key="5">
    <source>
        <dbReference type="Proteomes" id="UP000464214"/>
    </source>
</evidence>
<comment type="similarity">
    <text evidence="2">Belongs to the UPF0173 family.</text>
</comment>
<dbReference type="Gene3D" id="3.60.15.10">
    <property type="entry name" value="Ribonuclease Z/Hydroxyacylglutathione hydrolase-like"/>
    <property type="match status" value="1"/>
</dbReference>
<dbReference type="Pfam" id="PF12706">
    <property type="entry name" value="Lactamase_B_2"/>
    <property type="match status" value="1"/>
</dbReference>
<keyword evidence="1 2" id="KW-0378">Hydrolase</keyword>
<accession>A0A6P1NT22</accession>
<keyword evidence="5" id="KW-1185">Reference proteome</keyword>
<name>A0A6P1NT22_9BACT</name>
<dbReference type="SMART" id="SM00849">
    <property type="entry name" value="Lactamase_B"/>
    <property type="match status" value="1"/>
</dbReference>
<dbReference type="RefSeq" id="WP_160688344.1">
    <property type="nucleotide sequence ID" value="NZ_CP047897.1"/>
</dbReference>
<organism evidence="4 5">
    <name type="scientific">Nibribacter ruber</name>
    <dbReference type="NCBI Taxonomy" id="2698458"/>
    <lineage>
        <taxon>Bacteria</taxon>
        <taxon>Pseudomonadati</taxon>
        <taxon>Bacteroidota</taxon>
        <taxon>Cytophagia</taxon>
        <taxon>Cytophagales</taxon>
        <taxon>Hymenobacteraceae</taxon>
        <taxon>Nibribacter</taxon>
    </lineage>
</organism>
<dbReference type="Proteomes" id="UP000464214">
    <property type="component" value="Chromosome"/>
</dbReference>
<dbReference type="PANTHER" id="PTHR43546:SF3">
    <property type="entry name" value="UPF0173 METAL-DEPENDENT HYDROLASE MJ1163"/>
    <property type="match status" value="1"/>
</dbReference>
<reference evidence="4 5" key="1">
    <citation type="submission" date="2020-01" db="EMBL/GenBank/DDBJ databases">
        <authorList>
            <person name="Kim M."/>
        </authorList>
    </citation>
    <scope>NUCLEOTIDE SEQUENCE [LARGE SCALE GENOMIC DNA]</scope>
    <source>
        <strain evidence="4 5">BT10</strain>
    </source>
</reference>
<evidence type="ECO:0000256" key="2">
    <source>
        <dbReference type="HAMAP-Rule" id="MF_00457"/>
    </source>
</evidence>
<dbReference type="SUPFAM" id="SSF56281">
    <property type="entry name" value="Metallo-hydrolase/oxidoreductase"/>
    <property type="match status" value="1"/>
</dbReference>
<sequence length="226" mass="25005">MKITYYGQSCFLLDMGGTKVLFDPFISGNPLASDVKLDQIECDYILLSHGHADHVADAEYLLKKTGATLVAIYEIVGWYQNKGIEKVHPMNIGGKVHLPFGTVKMVTAIHSSSLPDGTYAGVAAGFVVESAEKTFYYAGDTALTLDMKLIGERYKVDFAMLPIGDNFTMDVEDALVAATYVNTKKVIGMHFDTFPYIEIDHVEALELARRQQKELLLLEIGQTIEL</sequence>
<dbReference type="HAMAP" id="MF_00457">
    <property type="entry name" value="UPF0173"/>
    <property type="match status" value="1"/>
</dbReference>
<dbReference type="AlphaFoldDB" id="A0A6P1NT22"/>
<evidence type="ECO:0000313" key="4">
    <source>
        <dbReference type="EMBL" id="QHL86180.1"/>
    </source>
</evidence>
<dbReference type="InterPro" id="IPR001279">
    <property type="entry name" value="Metallo-B-lactamas"/>
</dbReference>
<feature type="domain" description="Metallo-beta-lactamase" evidence="3">
    <location>
        <begin position="7"/>
        <end position="190"/>
    </location>
</feature>
<evidence type="ECO:0000256" key="1">
    <source>
        <dbReference type="ARBA" id="ARBA00022801"/>
    </source>
</evidence>
<dbReference type="PANTHER" id="PTHR43546">
    <property type="entry name" value="UPF0173 METAL-DEPENDENT HYDROLASE MJ1163-RELATED"/>
    <property type="match status" value="1"/>
</dbReference>
<dbReference type="InterPro" id="IPR022877">
    <property type="entry name" value="UPF0173"/>
</dbReference>
<dbReference type="NCBIfam" id="NF001911">
    <property type="entry name" value="PRK00685.1"/>
    <property type="match status" value="1"/>
</dbReference>
<evidence type="ECO:0000259" key="3">
    <source>
        <dbReference type="SMART" id="SM00849"/>
    </source>
</evidence>
<dbReference type="InterPro" id="IPR050114">
    <property type="entry name" value="UPF0173_UPF0282_UlaG_hydrolase"/>
</dbReference>
<proteinExistence type="inferred from homology"/>
<gene>
    <name evidence="4" type="ORF">GU926_01440</name>
</gene>
<dbReference type="EMBL" id="CP047897">
    <property type="protein sequence ID" value="QHL86180.1"/>
    <property type="molecule type" value="Genomic_DNA"/>
</dbReference>